<sequence length="207" mass="23501">MPRPGGTPHPHRFTYRDYATWPDNERWELIDGQAVNMGPAPNRQHSLVSTELVRQLANFFQGHPCEVHAAPFDVRLPNHQEADEQIDTVVQPDIVVVCDPQKLDDQGCRGAPDLVIEIVSPSTASRDHITKRDLYERHRVKEYWLVSPGDRIVTIYRLEPPGRFGQPCVHGEHETIETPLFPGLAIDLRMVFPPMSRLGHTSPSRVP</sequence>
<dbReference type="InterPro" id="IPR012296">
    <property type="entry name" value="Nuclease_put_TT1808"/>
</dbReference>
<proteinExistence type="predicted"/>
<dbReference type="CDD" id="cd06260">
    <property type="entry name" value="DUF820-like"/>
    <property type="match status" value="1"/>
</dbReference>
<dbReference type="InterPro" id="IPR011335">
    <property type="entry name" value="Restrct_endonuc-II-like"/>
</dbReference>
<dbReference type="Pfam" id="PF05685">
    <property type="entry name" value="Uma2"/>
    <property type="match status" value="1"/>
</dbReference>
<protein>
    <recommendedName>
        <fullName evidence="1">Putative restriction endonuclease domain-containing protein</fullName>
    </recommendedName>
</protein>
<dbReference type="Gene3D" id="3.90.1570.10">
    <property type="entry name" value="tt1808, chain A"/>
    <property type="match status" value="1"/>
</dbReference>
<evidence type="ECO:0000313" key="2">
    <source>
        <dbReference type="EMBL" id="RCK80701.1"/>
    </source>
</evidence>
<dbReference type="PANTHER" id="PTHR36558:SF1">
    <property type="entry name" value="RESTRICTION ENDONUCLEASE DOMAIN-CONTAINING PROTEIN-RELATED"/>
    <property type="match status" value="1"/>
</dbReference>
<evidence type="ECO:0000259" key="1">
    <source>
        <dbReference type="Pfam" id="PF05685"/>
    </source>
</evidence>
<organism evidence="2 3">
    <name type="scientific">Candidatus Ozemobacter sibiricus</name>
    <dbReference type="NCBI Taxonomy" id="2268124"/>
    <lineage>
        <taxon>Bacteria</taxon>
        <taxon>Candidatus Ozemobacteria</taxon>
        <taxon>Candidatus Ozemobacterales</taxon>
        <taxon>Candidatus Ozemobacteraceae</taxon>
        <taxon>Candidatus Ozemobacter</taxon>
    </lineage>
</organism>
<dbReference type="SUPFAM" id="SSF52980">
    <property type="entry name" value="Restriction endonuclease-like"/>
    <property type="match status" value="1"/>
</dbReference>
<evidence type="ECO:0000313" key="3">
    <source>
        <dbReference type="Proteomes" id="UP000252355"/>
    </source>
</evidence>
<dbReference type="Proteomes" id="UP000252355">
    <property type="component" value="Unassembled WGS sequence"/>
</dbReference>
<dbReference type="AlphaFoldDB" id="A0A367ZTN4"/>
<reference evidence="2 3" key="1">
    <citation type="submission" date="2018-05" db="EMBL/GenBank/DDBJ databases">
        <title>A metagenomic window into the 2 km-deep terrestrial subsurface aquifer revealed taxonomically and functionally diverse microbial community comprising novel uncultured bacterial lineages.</title>
        <authorList>
            <person name="Kadnikov V.V."/>
            <person name="Mardanov A.V."/>
            <person name="Beletsky A.V."/>
            <person name="Banks D."/>
            <person name="Pimenov N.V."/>
            <person name="Frank Y.A."/>
            <person name="Karnachuk O.V."/>
            <person name="Ravin N.V."/>
        </authorList>
    </citation>
    <scope>NUCLEOTIDE SEQUENCE [LARGE SCALE GENOMIC DNA]</scope>
    <source>
        <strain evidence="2">BY5</strain>
    </source>
</reference>
<comment type="caution">
    <text evidence="2">The sequence shown here is derived from an EMBL/GenBank/DDBJ whole genome shotgun (WGS) entry which is preliminary data.</text>
</comment>
<feature type="domain" description="Putative restriction endonuclease" evidence="1">
    <location>
        <begin position="17"/>
        <end position="188"/>
    </location>
</feature>
<accession>A0A367ZTN4</accession>
<dbReference type="InterPro" id="IPR008538">
    <property type="entry name" value="Uma2"/>
</dbReference>
<gene>
    <name evidence="2" type="ORF">OZSIB_3014</name>
</gene>
<dbReference type="PANTHER" id="PTHR36558">
    <property type="entry name" value="GLR1098 PROTEIN"/>
    <property type="match status" value="1"/>
</dbReference>
<dbReference type="EMBL" id="QOQW01000005">
    <property type="protein sequence ID" value="RCK80701.1"/>
    <property type="molecule type" value="Genomic_DNA"/>
</dbReference>
<name>A0A367ZTN4_9BACT</name>